<dbReference type="InterPro" id="IPR000725">
    <property type="entry name" value="Olfact_rcpt"/>
</dbReference>
<keyword evidence="7" id="KW-0807">Transducer</keyword>
<keyword evidence="2" id="KW-1003">Cell membrane</keyword>
<dbReference type="GO" id="GO:0007186">
    <property type="term" value="P:G protein-coupled receptor signaling pathway"/>
    <property type="evidence" value="ECO:0007669"/>
    <property type="project" value="InterPro"/>
</dbReference>
<dbReference type="Proteomes" id="UP000006813">
    <property type="component" value="Unassembled WGS sequence"/>
</dbReference>
<dbReference type="SUPFAM" id="SSF81321">
    <property type="entry name" value="Family A G protein-coupled receptor-like"/>
    <property type="match status" value="1"/>
</dbReference>
<evidence type="ECO:0000256" key="1">
    <source>
        <dbReference type="ARBA" id="ARBA00004651"/>
    </source>
</evidence>
<gene>
    <name evidence="9" type="ORF">GW7_08377</name>
</gene>
<dbReference type="GO" id="GO:0004984">
    <property type="term" value="F:olfactory receptor activity"/>
    <property type="evidence" value="ECO:0007669"/>
    <property type="project" value="InterPro"/>
</dbReference>
<evidence type="ECO:0000256" key="6">
    <source>
        <dbReference type="ARBA" id="ARBA00023136"/>
    </source>
</evidence>
<evidence type="ECO:0000256" key="5">
    <source>
        <dbReference type="ARBA" id="ARBA00022989"/>
    </source>
</evidence>
<evidence type="ECO:0000313" key="9">
    <source>
        <dbReference type="EMBL" id="EHB03698.1"/>
    </source>
</evidence>
<evidence type="ECO:0000256" key="8">
    <source>
        <dbReference type="SAM" id="Phobius"/>
    </source>
</evidence>
<accession>G5B337</accession>
<dbReference type="PANTHER" id="PTHR26453">
    <property type="entry name" value="OLFACTORY RECEPTOR"/>
    <property type="match status" value="1"/>
</dbReference>
<sequence length="96" mass="10771">MEKSNSMTDFILLGLFGHMRLHIFHFTLVLAVAIASLLDNTLMAFLIHKDPRVHKPMYFLRSQFSLMDLMLVSTTVPKRADGFVVGKTSIFPAACG</sequence>
<organism evidence="9 10">
    <name type="scientific">Heterocephalus glaber</name>
    <name type="common">Naked mole rat</name>
    <dbReference type="NCBI Taxonomy" id="10181"/>
    <lineage>
        <taxon>Eukaryota</taxon>
        <taxon>Metazoa</taxon>
        <taxon>Chordata</taxon>
        <taxon>Craniata</taxon>
        <taxon>Vertebrata</taxon>
        <taxon>Euteleostomi</taxon>
        <taxon>Mammalia</taxon>
        <taxon>Eutheria</taxon>
        <taxon>Euarchontoglires</taxon>
        <taxon>Glires</taxon>
        <taxon>Rodentia</taxon>
        <taxon>Hystricomorpha</taxon>
        <taxon>Bathyergidae</taxon>
        <taxon>Heterocephalus</taxon>
    </lineage>
</organism>
<dbReference type="Pfam" id="PF13853">
    <property type="entry name" value="7tm_4"/>
    <property type="match status" value="1"/>
</dbReference>
<protein>
    <submittedName>
        <fullName evidence="9">Olfactory receptor 2T12</fullName>
    </submittedName>
</protein>
<dbReference type="GO" id="GO:0005886">
    <property type="term" value="C:plasma membrane"/>
    <property type="evidence" value="ECO:0007669"/>
    <property type="project" value="UniProtKB-SubCell"/>
</dbReference>
<comment type="subcellular location">
    <subcellularLocation>
        <location evidence="1">Cell membrane</location>
        <topology evidence="1">Multi-pass membrane protein</topology>
    </subcellularLocation>
</comment>
<evidence type="ECO:0000256" key="2">
    <source>
        <dbReference type="ARBA" id="ARBA00022475"/>
    </source>
</evidence>
<evidence type="ECO:0000256" key="4">
    <source>
        <dbReference type="ARBA" id="ARBA00022692"/>
    </source>
</evidence>
<keyword evidence="9" id="KW-0675">Receptor</keyword>
<evidence type="ECO:0000256" key="3">
    <source>
        <dbReference type="ARBA" id="ARBA00022606"/>
    </source>
</evidence>
<dbReference type="EMBL" id="JH168163">
    <property type="protein sequence ID" value="EHB03698.1"/>
    <property type="molecule type" value="Genomic_DNA"/>
</dbReference>
<proteinExistence type="predicted"/>
<keyword evidence="4 8" id="KW-0812">Transmembrane</keyword>
<dbReference type="Gene3D" id="1.20.1070.10">
    <property type="entry name" value="Rhodopsin 7-helix transmembrane proteins"/>
    <property type="match status" value="1"/>
</dbReference>
<reference evidence="9 10" key="1">
    <citation type="journal article" date="2011" name="Nature">
        <title>Genome sequencing reveals insights into physiology and longevity of the naked mole rat.</title>
        <authorList>
            <person name="Kim E.B."/>
            <person name="Fang X."/>
            <person name="Fushan A.A."/>
            <person name="Huang Z."/>
            <person name="Lobanov A.V."/>
            <person name="Han L."/>
            <person name="Marino S.M."/>
            <person name="Sun X."/>
            <person name="Turanov A.A."/>
            <person name="Yang P."/>
            <person name="Yim S.H."/>
            <person name="Zhao X."/>
            <person name="Kasaikina M.V."/>
            <person name="Stoletzki N."/>
            <person name="Peng C."/>
            <person name="Polak P."/>
            <person name="Xiong Z."/>
            <person name="Kiezun A."/>
            <person name="Zhu Y."/>
            <person name="Chen Y."/>
            <person name="Kryukov G.V."/>
            <person name="Zhang Q."/>
            <person name="Peshkin L."/>
            <person name="Yang L."/>
            <person name="Bronson R.T."/>
            <person name="Buffenstein R."/>
            <person name="Wang B."/>
            <person name="Han C."/>
            <person name="Li Q."/>
            <person name="Chen L."/>
            <person name="Zhao W."/>
            <person name="Sunyaev S.R."/>
            <person name="Park T.J."/>
            <person name="Zhang G."/>
            <person name="Wang J."/>
            <person name="Gladyshev V.N."/>
        </authorList>
    </citation>
    <scope>NUCLEOTIDE SEQUENCE [LARGE SCALE GENOMIC DNA]</scope>
</reference>
<keyword evidence="3" id="KW-0716">Sensory transduction</keyword>
<dbReference type="AlphaFoldDB" id="G5B337"/>
<evidence type="ECO:0000256" key="7">
    <source>
        <dbReference type="ARBA" id="ARBA00023224"/>
    </source>
</evidence>
<keyword evidence="6 8" id="KW-0472">Membrane</keyword>
<evidence type="ECO:0000313" key="10">
    <source>
        <dbReference type="Proteomes" id="UP000006813"/>
    </source>
</evidence>
<feature type="transmembrane region" description="Helical" evidence="8">
    <location>
        <begin position="23"/>
        <end position="47"/>
    </location>
</feature>
<dbReference type="InParanoid" id="G5B337"/>
<name>G5B337_HETGA</name>
<keyword evidence="5 8" id="KW-1133">Transmembrane helix</keyword>